<accession>A0ACC2WRR5</accession>
<reference evidence="1" key="1">
    <citation type="submission" date="2023-04" db="EMBL/GenBank/DDBJ databases">
        <title>Draft Genome sequencing of Naganishia species isolated from polar environments using Oxford Nanopore Technology.</title>
        <authorList>
            <person name="Leo P."/>
            <person name="Venkateswaran K."/>
        </authorList>
    </citation>
    <scope>NUCLEOTIDE SEQUENCE</scope>
    <source>
        <strain evidence="1">MNA-CCFEE 5261</strain>
    </source>
</reference>
<keyword evidence="2" id="KW-1185">Reference proteome</keyword>
<sequence length="1827" mass="202739">MFRLLKDALAAPSPPSPPQARRSSTTTSKADQPAERVTDPDVEEMKRDSKEDDWEVKRVISAVKEWADADEGNHVHSLSALDALLSQLQQLIRLPETEGHVTTPVADFPSTLRIRQTMFRKEGGFESFLKAVDKVSKLEVETQAHLSDIAPQIEAVKELKLEDAKDSVQTPEDGEGTQQEQEVSPVFVLSRLFWSNLFKTQAVLPSLYEAVLTRLYGPSSRKREESKMAKSLDLEPALRKGVTPGREKEQALPKFLVSRYTDNTSPGGTTHTGLHQDDVFSPTTTIQERGTNDVVHQPADQTLRPILLKLLRRLVEAGVPVEYAYMLYRLAKKNDAPTALAKIKSIQAVELGLSTQNEVLSSTESSPSKSPSGKRTRPAKPMNLKLALNVLAGSAKNGPSVLDKDVLEILRHGSSRRWPDMFMFSPGLGGCEGGLSCSNLGKTWPTSAKGFYFMAWVYVEHLCGPITLLHVYETKRTLLRVRILPNSQVGVIASRPEGNQEPLEEVIFSGSDSLVPHQKWIHIALAGRQPRTPASSPTEVKLLINGRRTQAMKCEYPKPTSMANQPGAEAVMVAVGKDGQRVPVAEDGLDFDSLGLERSTWFLGHSMLLGEYVGDDLALLLYYLGPRYQSNMREALGRFLTCKWIPSRSELYSNCVVNSSSNTDEGATALNIYLHNMVHTTKKEGKAALPANSYLIKAIKQGHIFPEEAILFSYSANNVDIRQDPSGPLLEVPNAALPSSIRLNERKGYHATVQGDVKAYNPMCLDEAMFVVGGPAVALKLVELASSPDELQSAITLLSECVKESWKASEEAERMRKPVNFKVMGKALALRFDLWARAPVEVLELYFAHFQHLLTVSRFKRFNVLHCLKKAGLVRRLLHALKANTFDSTLTPQILGRLSDYANCTIESLVNTGFPVLSYLIASLCSNSAVIPMSSTGIQPSIAQATAISVYQVLAQILESSMNLTKLVTALPLHRVLIVILSSNPFAETISISLAIFKSAITHSPHEQFEKRFSAEGGYDLFARLLPANWSTKIQDNVFAVILDEPKAHISPAGTKLIFGIIFTALERLMQIPEEETPVTPKPVFTRARSATSHISLPAVLVDADKAAAFYPKSHRNAIPRTDELNSAASYIGTTGGQDPFAEAMGDAANQAVEVAKAKNDIQHEAELPMVPGEDEDDDDEDTLRDVPEEDGKKRRIAEMLATGDVVEDVSAFQSDTGLLIIGKQNLYLFDGLAKTTNGDIVTADEAPSDLFSIPSGTIAQIDIDDMQSHSWNYNEIVESHKRWYLFRDVAIEFLFADKRNFLCVLRNKKERQTVLQRISGKNDPNAIKQSALGTFLLDTVQKAMVKAGSELDSLTRRWQTREISNFAYLQVLNQFANRTPNDVTQYPVFPWVVADYTSPILNLSKPSSFRDLSLPMGALTPDRREAANERYLQTESTGDSPFQFGTHYSSSMIGGSFDLADRLFSSVAKTWASASEDNRGDVRELIPELYYSPLMLLNLNHHQFGKKQVTEEDVDDVELPPWALGNALLFTHRLREALESDYVSRHLPSWIDLVFGFKQHDKDSFTCYHPLSYKNAIERSIDLDAIENEAEKAASVGIIHNFGQTPYQIFKEAHPHRYMGGKTTLPAEKRFGVAEHWMVLMRSALPVVESATPIRSIVTPPTPEFAPSVLSSNRIPFPEAANVYLHFGNLDKSIRKYHVSGRLYGIVEYTDACLAVFVNAHLLATTSERGLISLWKLEAANGSLAAIANTQFTIDALLRGHEGRLHHLEASDTWSTLVSCGEDGTAIVWDMNRKRFLHRLLVQPEEPVKCAAISESEVRLRVRRRD</sequence>
<name>A0ACC2WRR5_9TREE</name>
<comment type="caution">
    <text evidence="1">The sequence shown here is derived from an EMBL/GenBank/DDBJ whole genome shotgun (WGS) entry which is preliminary data.</text>
</comment>
<dbReference type="Proteomes" id="UP001241377">
    <property type="component" value="Unassembled WGS sequence"/>
</dbReference>
<dbReference type="EMBL" id="JASBWR010000001">
    <property type="protein sequence ID" value="KAJ9113849.1"/>
    <property type="molecule type" value="Genomic_DNA"/>
</dbReference>
<proteinExistence type="predicted"/>
<protein>
    <submittedName>
        <fullName evidence="1">Uncharacterized protein</fullName>
    </submittedName>
</protein>
<evidence type="ECO:0000313" key="1">
    <source>
        <dbReference type="EMBL" id="KAJ9113849.1"/>
    </source>
</evidence>
<gene>
    <name evidence="1" type="ORF">QFC19_000042</name>
</gene>
<organism evidence="1 2">
    <name type="scientific">Naganishia cerealis</name>
    <dbReference type="NCBI Taxonomy" id="610337"/>
    <lineage>
        <taxon>Eukaryota</taxon>
        <taxon>Fungi</taxon>
        <taxon>Dikarya</taxon>
        <taxon>Basidiomycota</taxon>
        <taxon>Agaricomycotina</taxon>
        <taxon>Tremellomycetes</taxon>
        <taxon>Filobasidiales</taxon>
        <taxon>Filobasidiaceae</taxon>
        <taxon>Naganishia</taxon>
    </lineage>
</organism>
<evidence type="ECO:0000313" key="2">
    <source>
        <dbReference type="Proteomes" id="UP001241377"/>
    </source>
</evidence>